<feature type="transmembrane region" description="Helical" evidence="7">
    <location>
        <begin position="189"/>
        <end position="208"/>
    </location>
</feature>
<dbReference type="Gene3D" id="2.60.60.20">
    <property type="entry name" value="PLAT/LH2 domain"/>
    <property type="match status" value="1"/>
</dbReference>
<organism evidence="10 11">
    <name type="scientific">Marmota monax</name>
    <name type="common">Woodchuck</name>
    <dbReference type="NCBI Taxonomy" id="9995"/>
    <lineage>
        <taxon>Eukaryota</taxon>
        <taxon>Metazoa</taxon>
        <taxon>Chordata</taxon>
        <taxon>Craniata</taxon>
        <taxon>Vertebrata</taxon>
        <taxon>Euteleostomi</taxon>
        <taxon>Mammalia</taxon>
        <taxon>Eutheria</taxon>
        <taxon>Euarchontoglires</taxon>
        <taxon>Glires</taxon>
        <taxon>Rodentia</taxon>
        <taxon>Sciuromorpha</taxon>
        <taxon>Sciuridae</taxon>
        <taxon>Xerinae</taxon>
        <taxon>Marmotini</taxon>
        <taxon>Marmota</taxon>
    </lineage>
</organism>
<comment type="subcellular location">
    <subcellularLocation>
        <location evidence="1">Membrane</location>
    </subcellularLocation>
</comment>
<evidence type="ECO:0000259" key="8">
    <source>
        <dbReference type="PROSITE" id="PS50095"/>
    </source>
</evidence>
<evidence type="ECO:0000313" key="10">
    <source>
        <dbReference type="EMBL" id="VTJ86627.1"/>
    </source>
</evidence>
<evidence type="ECO:0000256" key="2">
    <source>
        <dbReference type="ARBA" id="ARBA00022692"/>
    </source>
</evidence>
<keyword evidence="2 7" id="KW-0812">Transmembrane</keyword>
<sequence>MESRTEVQGISVIDTEPLCAGWDSLSTGQLWGFHLSLCMAVICWHICSSWIISVLSASIRFGEVPCPCHPAHRADVMLLCVISAPAQLGPLRKIRLWHDSRGPSPSWFISHVMVKELHSGQSWFFPAQCWLAADQWDGHVERELTRLRHGLGFQKLFYSKFTEYLEDFHVWLSVYSRPSSSGYLHTQRLTVSFCLLCVYAFLAVLVTAGEHEQLPLDVGPTDITLRSFSLGFLCTLLASPGSQLLALLFRLSKVPVDYLHGPMLLSGTSIAGGYPL</sequence>
<proteinExistence type="predicted"/>
<feature type="transmembrane region" description="Helical" evidence="7">
    <location>
        <begin position="31"/>
        <end position="52"/>
    </location>
</feature>
<evidence type="ECO:0000256" key="3">
    <source>
        <dbReference type="ARBA" id="ARBA00022737"/>
    </source>
</evidence>
<dbReference type="InterPro" id="IPR036392">
    <property type="entry name" value="PLAT/LH2_dom_sf"/>
</dbReference>
<dbReference type="SUPFAM" id="SSF49723">
    <property type="entry name" value="Lipase/lipooxygenase domain (PLAT/LH2 domain)"/>
    <property type="match status" value="1"/>
</dbReference>
<accession>A0A5E4CXV1</accession>
<dbReference type="EMBL" id="CABDUW010002387">
    <property type="protein sequence ID" value="VTJ86627.1"/>
    <property type="molecule type" value="Genomic_DNA"/>
</dbReference>
<keyword evidence="4 7" id="KW-1133">Transmembrane helix</keyword>
<dbReference type="GO" id="GO:0006816">
    <property type="term" value="P:calcium ion transport"/>
    <property type="evidence" value="ECO:0007669"/>
    <property type="project" value="TreeGrafter"/>
</dbReference>
<evidence type="ECO:0000256" key="5">
    <source>
        <dbReference type="ARBA" id="ARBA00023136"/>
    </source>
</evidence>
<dbReference type="PANTHER" id="PTHR46730:SF4">
    <property type="entry name" value="POLYCYSTIC KIDNEY DISEASE PROTEIN 1-LIKE 1"/>
    <property type="match status" value="1"/>
</dbReference>
<dbReference type="AlphaFoldDB" id="A0A5E4CXV1"/>
<evidence type="ECO:0000313" key="11">
    <source>
        <dbReference type="Proteomes" id="UP000335636"/>
    </source>
</evidence>
<evidence type="ECO:0000256" key="6">
    <source>
        <dbReference type="PROSITE-ProRule" id="PRU00152"/>
    </source>
</evidence>
<keyword evidence="11" id="KW-1185">Reference proteome</keyword>
<dbReference type="PANTHER" id="PTHR46730">
    <property type="entry name" value="POLYCYSTIN-1"/>
    <property type="match status" value="1"/>
</dbReference>
<dbReference type="PROSITE" id="PS50095">
    <property type="entry name" value="PLAT"/>
    <property type="match status" value="1"/>
</dbReference>
<dbReference type="GO" id="GO:0005886">
    <property type="term" value="C:plasma membrane"/>
    <property type="evidence" value="ECO:0007669"/>
    <property type="project" value="TreeGrafter"/>
</dbReference>
<dbReference type="EMBL" id="WJEC01007545">
    <property type="protein sequence ID" value="KAF7470286.1"/>
    <property type="molecule type" value="Genomic_DNA"/>
</dbReference>
<feature type="transmembrane region" description="Helical" evidence="7">
    <location>
        <begin position="228"/>
        <end position="249"/>
    </location>
</feature>
<feature type="domain" description="PLAT" evidence="8">
    <location>
        <begin position="31"/>
        <end position="145"/>
    </location>
</feature>
<dbReference type="GO" id="GO:0005261">
    <property type="term" value="F:monoatomic cation channel activity"/>
    <property type="evidence" value="ECO:0007669"/>
    <property type="project" value="TreeGrafter"/>
</dbReference>
<protein>
    <recommendedName>
        <fullName evidence="8">PLAT domain-containing protein</fullName>
    </recommendedName>
</protein>
<name>A0A5E4CXV1_MARMO</name>
<comment type="caution">
    <text evidence="6">Lacks conserved residue(s) required for the propagation of feature annotation.</text>
</comment>
<evidence type="ECO:0000256" key="4">
    <source>
        <dbReference type="ARBA" id="ARBA00022989"/>
    </source>
</evidence>
<evidence type="ECO:0000256" key="1">
    <source>
        <dbReference type="ARBA" id="ARBA00004370"/>
    </source>
</evidence>
<reference evidence="9" key="2">
    <citation type="submission" date="2020-08" db="EMBL/GenBank/DDBJ databases">
        <authorList>
            <person name="Shumante A."/>
            <person name="Zimin A.V."/>
            <person name="Puiu D."/>
            <person name="Salzberg S.L."/>
        </authorList>
    </citation>
    <scope>NUCLEOTIDE SEQUENCE</scope>
    <source>
        <strain evidence="9">WC2-LM</strain>
        <tissue evidence="9">Liver</tissue>
    </source>
</reference>
<gene>
    <name evidence="9" type="ORF">GHT09_018388</name>
    <name evidence="10" type="ORF">MONAX_5E002038</name>
</gene>
<keyword evidence="3" id="KW-0677">Repeat</keyword>
<keyword evidence="5 7" id="KW-0472">Membrane</keyword>
<evidence type="ECO:0000256" key="7">
    <source>
        <dbReference type="SAM" id="Phobius"/>
    </source>
</evidence>
<dbReference type="Proteomes" id="UP000335636">
    <property type="component" value="Unassembled WGS sequence"/>
</dbReference>
<dbReference type="Proteomes" id="UP000662637">
    <property type="component" value="Unassembled WGS sequence"/>
</dbReference>
<evidence type="ECO:0000313" key="9">
    <source>
        <dbReference type="EMBL" id="KAF7470286.1"/>
    </source>
</evidence>
<dbReference type="Pfam" id="PF01477">
    <property type="entry name" value="PLAT"/>
    <property type="match status" value="1"/>
</dbReference>
<reference evidence="10 11" key="1">
    <citation type="submission" date="2019-04" db="EMBL/GenBank/DDBJ databases">
        <authorList>
            <person name="Alioto T."/>
            <person name="Alioto T."/>
        </authorList>
    </citation>
    <scope>NUCLEOTIDE SEQUENCE [LARGE SCALE GENOMIC DNA]</scope>
</reference>
<dbReference type="InterPro" id="IPR001024">
    <property type="entry name" value="PLAT/LH2_dom"/>
</dbReference>